<protein>
    <submittedName>
        <fullName evidence="1">Uncharacterized protein</fullName>
    </submittedName>
</protein>
<dbReference type="InterPro" id="IPR032675">
    <property type="entry name" value="LRR_dom_sf"/>
</dbReference>
<dbReference type="OrthoDB" id="3139566at2759"/>
<dbReference type="Gene3D" id="3.80.10.10">
    <property type="entry name" value="Ribonuclease Inhibitor"/>
    <property type="match status" value="1"/>
</dbReference>
<evidence type="ECO:0000313" key="2">
    <source>
        <dbReference type="Proteomes" id="UP000799118"/>
    </source>
</evidence>
<keyword evidence="2" id="KW-1185">Reference proteome</keyword>
<accession>A0A6A4IB33</accession>
<evidence type="ECO:0000313" key="1">
    <source>
        <dbReference type="EMBL" id="KAE9407220.1"/>
    </source>
</evidence>
<dbReference type="Proteomes" id="UP000799118">
    <property type="component" value="Unassembled WGS sequence"/>
</dbReference>
<dbReference type="EMBL" id="ML769397">
    <property type="protein sequence ID" value="KAE9407220.1"/>
    <property type="molecule type" value="Genomic_DNA"/>
</dbReference>
<organism evidence="1 2">
    <name type="scientific">Gymnopus androsaceus JB14</name>
    <dbReference type="NCBI Taxonomy" id="1447944"/>
    <lineage>
        <taxon>Eukaryota</taxon>
        <taxon>Fungi</taxon>
        <taxon>Dikarya</taxon>
        <taxon>Basidiomycota</taxon>
        <taxon>Agaricomycotina</taxon>
        <taxon>Agaricomycetes</taxon>
        <taxon>Agaricomycetidae</taxon>
        <taxon>Agaricales</taxon>
        <taxon>Marasmiineae</taxon>
        <taxon>Omphalotaceae</taxon>
        <taxon>Gymnopus</taxon>
    </lineage>
</organism>
<name>A0A6A4IB33_9AGAR</name>
<gene>
    <name evidence="1" type="ORF">BT96DRAFT_150514</name>
</gene>
<sequence>MEILSEIFELACLPEDGVFHSSLTMVFYTHSLSSVCAAWRKVALATPQLWSKLCINDGIKVLADVEWVKKWANRSRSLPLDVYVSLCRDASLQLLEQILECRHRIRTLDVAGDPRPYTALFNLPRSSFSQLEQVTLSFRHLDGFLFPSQIEAFLDAPNLYHVQIKGPACSSAFLKALVFPVEQLTTLSFDSRSVISDTAGAVCMDNIHACINLVNLEIALPLRRGLTSNMYIFLPLLKSLKIVCHDLYDFLCCLTLPLLEHLTLCGYCGDIGHALTTLADFQRRSAISLSSLTLEDFYGNDVGTWMKNLTVTMGMLPEVQSLHLHRMRFDINLLLRALTCSEGSQVLLPKLTHLGLQPYRPPVAYPSELTSMVLSRWWPYDSETTASPGLIRLQKVTLRGFHYDEQISGLSGLEINNM</sequence>
<dbReference type="AlphaFoldDB" id="A0A6A4IB33"/>
<reference evidence="1" key="1">
    <citation type="journal article" date="2019" name="Environ. Microbiol.">
        <title>Fungal ecological strategies reflected in gene transcription - a case study of two litter decomposers.</title>
        <authorList>
            <person name="Barbi F."/>
            <person name="Kohler A."/>
            <person name="Barry K."/>
            <person name="Baskaran P."/>
            <person name="Daum C."/>
            <person name="Fauchery L."/>
            <person name="Ihrmark K."/>
            <person name="Kuo A."/>
            <person name="LaButti K."/>
            <person name="Lipzen A."/>
            <person name="Morin E."/>
            <person name="Grigoriev I.V."/>
            <person name="Henrissat B."/>
            <person name="Lindahl B."/>
            <person name="Martin F."/>
        </authorList>
    </citation>
    <scope>NUCLEOTIDE SEQUENCE</scope>
    <source>
        <strain evidence="1">JB14</strain>
    </source>
</reference>
<proteinExistence type="predicted"/>
<dbReference type="SUPFAM" id="SSF52047">
    <property type="entry name" value="RNI-like"/>
    <property type="match status" value="1"/>
</dbReference>